<dbReference type="EMBL" id="BAAAWD010000003">
    <property type="protein sequence ID" value="GAA2988868.1"/>
    <property type="molecule type" value="Genomic_DNA"/>
</dbReference>
<gene>
    <name evidence="1" type="ORF">GCM10017559_05980</name>
</gene>
<proteinExistence type="predicted"/>
<dbReference type="Proteomes" id="UP001499930">
    <property type="component" value="Unassembled WGS sequence"/>
</dbReference>
<evidence type="ECO:0000313" key="1">
    <source>
        <dbReference type="EMBL" id="GAA2988868.1"/>
    </source>
</evidence>
<sequence length="68" mass="7572">MEVAETVIDRGGHLSIGLGDHPHTRLGRPTNAELVHRVAELARARGREVATPEEARRMLGLPLRRSER</sequence>
<dbReference type="Gene3D" id="3.20.20.70">
    <property type="entry name" value="Aldolase class I"/>
    <property type="match status" value="1"/>
</dbReference>
<comment type="caution">
    <text evidence="1">The sequence shown here is derived from an EMBL/GenBank/DDBJ whole genome shotgun (WGS) entry which is preliminary data.</text>
</comment>
<name>A0ABN3XS16_9ACTN</name>
<dbReference type="InterPro" id="IPR008567">
    <property type="entry name" value="BKACE"/>
</dbReference>
<organism evidence="1 2">
    <name type="scientific">Streptosporangium longisporum</name>
    <dbReference type="NCBI Taxonomy" id="46187"/>
    <lineage>
        <taxon>Bacteria</taxon>
        <taxon>Bacillati</taxon>
        <taxon>Actinomycetota</taxon>
        <taxon>Actinomycetes</taxon>
        <taxon>Streptosporangiales</taxon>
        <taxon>Streptosporangiaceae</taxon>
        <taxon>Streptosporangium</taxon>
    </lineage>
</organism>
<evidence type="ECO:0000313" key="2">
    <source>
        <dbReference type="Proteomes" id="UP001499930"/>
    </source>
</evidence>
<dbReference type="InterPro" id="IPR013785">
    <property type="entry name" value="Aldolase_TIM"/>
</dbReference>
<protein>
    <recommendedName>
        <fullName evidence="3">3-keto-5-aminohexanoate cleavage protein</fullName>
    </recommendedName>
</protein>
<accession>A0ABN3XS16</accession>
<evidence type="ECO:0008006" key="3">
    <source>
        <dbReference type="Google" id="ProtNLM"/>
    </source>
</evidence>
<keyword evidence="2" id="KW-1185">Reference proteome</keyword>
<reference evidence="1 2" key="1">
    <citation type="journal article" date="2019" name="Int. J. Syst. Evol. Microbiol.">
        <title>The Global Catalogue of Microorganisms (GCM) 10K type strain sequencing project: providing services to taxonomists for standard genome sequencing and annotation.</title>
        <authorList>
            <consortium name="The Broad Institute Genomics Platform"/>
            <consortium name="The Broad Institute Genome Sequencing Center for Infectious Disease"/>
            <person name="Wu L."/>
            <person name="Ma J."/>
        </authorList>
    </citation>
    <scope>NUCLEOTIDE SEQUENCE [LARGE SCALE GENOMIC DNA]</scope>
    <source>
        <strain evidence="1 2">JCM 3106</strain>
    </source>
</reference>
<dbReference type="Pfam" id="PF05853">
    <property type="entry name" value="BKACE"/>
    <property type="match status" value="1"/>
</dbReference>